<evidence type="ECO:0000313" key="2">
    <source>
        <dbReference type="Proteomes" id="UP001595818"/>
    </source>
</evidence>
<reference evidence="2" key="1">
    <citation type="journal article" date="2019" name="Int. J. Syst. Evol. Microbiol.">
        <title>The Global Catalogue of Microorganisms (GCM) 10K type strain sequencing project: providing services to taxonomists for standard genome sequencing and annotation.</title>
        <authorList>
            <consortium name="The Broad Institute Genomics Platform"/>
            <consortium name="The Broad Institute Genome Sequencing Center for Infectious Disease"/>
            <person name="Wu L."/>
            <person name="Ma J."/>
        </authorList>
    </citation>
    <scope>NUCLEOTIDE SEQUENCE [LARGE SCALE GENOMIC DNA]</scope>
    <source>
        <strain evidence="2">CGMCC 4.7466</strain>
    </source>
</reference>
<dbReference type="EMBL" id="JBHSJJ010000011">
    <property type="protein sequence ID" value="MFC4873552.1"/>
    <property type="molecule type" value="Genomic_DNA"/>
</dbReference>
<gene>
    <name evidence="1" type="ORF">ACFPFU_17755</name>
</gene>
<sequence length="443" mass="51789">MNIEFFLLLVPAILNWDEAREDSLKRKPASLPFYLGYDYGKEKSTLEFVNVPVGELENDTTWVRVGGAFRLNAIYAYFEGQTFPLGTALRNEWTWDTWRVNVDAYSQGLQFSFEYRFYPTFNANFIKYGWIGYRFNEQTNLQLGITQVPFGLLTYASHSWWFQLPYYLGLEDDHQMGFNLTHELDHWRFNLAYFLLSEPRGTSESGFGAFSTARYSYDVVPVPGNNNLERHQINLRIARKWEDSELGASYQQHEVYNLITRHRGHQRAMAVHYQTNWRKWNLKAETIYYRYKDVRNDDNVRLNVVQMGAYGFGTYDVAMEGVLYVLGLAYNIPVNWGPVSHIQLYNDYTLMQKLDRLDLPDDRRHYRKSQQNVFGALVTAGHIYSYFDVAMGYNHPWITDAFGGNALGTGRGVDYREPVSTQNPLDPHPGWNARLNINLGYYF</sequence>
<evidence type="ECO:0000313" key="1">
    <source>
        <dbReference type="EMBL" id="MFC4873552.1"/>
    </source>
</evidence>
<accession>A0ABV9T4V6</accession>
<keyword evidence="2" id="KW-1185">Reference proteome</keyword>
<organism evidence="1 2">
    <name type="scientific">Negadavirga shengliensis</name>
    <dbReference type="NCBI Taxonomy" id="1389218"/>
    <lineage>
        <taxon>Bacteria</taxon>
        <taxon>Pseudomonadati</taxon>
        <taxon>Bacteroidota</taxon>
        <taxon>Cytophagia</taxon>
        <taxon>Cytophagales</taxon>
        <taxon>Cyclobacteriaceae</taxon>
        <taxon>Negadavirga</taxon>
    </lineage>
</organism>
<comment type="caution">
    <text evidence="1">The sequence shown here is derived from an EMBL/GenBank/DDBJ whole genome shotgun (WGS) entry which is preliminary data.</text>
</comment>
<dbReference type="Proteomes" id="UP001595818">
    <property type="component" value="Unassembled WGS sequence"/>
</dbReference>
<dbReference type="RefSeq" id="WP_377066519.1">
    <property type="nucleotide sequence ID" value="NZ_JBHSJJ010000011.1"/>
</dbReference>
<name>A0ABV9T4V6_9BACT</name>
<dbReference type="SUPFAM" id="SSF56935">
    <property type="entry name" value="Porins"/>
    <property type="match status" value="1"/>
</dbReference>
<protein>
    <submittedName>
        <fullName evidence="1">Uncharacterized protein</fullName>
    </submittedName>
</protein>
<proteinExistence type="predicted"/>